<reference evidence="6" key="1">
    <citation type="submission" date="2018-08" db="EMBL/GenBank/DDBJ databases">
        <authorList>
            <person name="Rossello M."/>
        </authorList>
    </citation>
    <scope>NUCLEOTIDE SEQUENCE [LARGE SCALE GENOMIC DNA]</scope>
    <source>
        <strain evidence="6">cv. Chinese Spring</strain>
    </source>
</reference>
<evidence type="ECO:0000256" key="2">
    <source>
        <dbReference type="ARBA" id="ARBA00023157"/>
    </source>
</evidence>
<dbReference type="AlphaFoldDB" id="A0A3B6I6Q3"/>
<feature type="chain" id="PRO_5043175413" description="Pectinesterase inhibitor domain-containing protein" evidence="4">
    <location>
        <begin position="26"/>
        <end position="211"/>
    </location>
</feature>
<dbReference type="InterPro" id="IPR035513">
    <property type="entry name" value="Invertase/methylesterase_inhib"/>
</dbReference>
<comment type="similarity">
    <text evidence="3">Belongs to the PMEI family.</text>
</comment>
<protein>
    <recommendedName>
        <fullName evidence="5">Pectinesterase inhibitor domain-containing protein</fullName>
    </recommendedName>
</protein>
<dbReference type="SMR" id="A0A3B6I6Q3"/>
<evidence type="ECO:0000259" key="5">
    <source>
        <dbReference type="Pfam" id="PF04043"/>
    </source>
</evidence>
<dbReference type="PANTHER" id="PTHR35357:SF8">
    <property type="entry name" value="OS01G0111000 PROTEIN"/>
    <property type="match status" value="1"/>
</dbReference>
<dbReference type="InterPro" id="IPR006501">
    <property type="entry name" value="Pectinesterase_inhib_dom"/>
</dbReference>
<feature type="domain" description="Pectinesterase inhibitor" evidence="5">
    <location>
        <begin position="39"/>
        <end position="139"/>
    </location>
</feature>
<organism evidence="6">
    <name type="scientific">Triticum aestivum</name>
    <name type="common">Wheat</name>
    <dbReference type="NCBI Taxonomy" id="4565"/>
    <lineage>
        <taxon>Eukaryota</taxon>
        <taxon>Viridiplantae</taxon>
        <taxon>Streptophyta</taxon>
        <taxon>Embryophyta</taxon>
        <taxon>Tracheophyta</taxon>
        <taxon>Spermatophyta</taxon>
        <taxon>Magnoliopsida</taxon>
        <taxon>Liliopsida</taxon>
        <taxon>Poales</taxon>
        <taxon>Poaceae</taxon>
        <taxon>BOP clade</taxon>
        <taxon>Pooideae</taxon>
        <taxon>Triticodae</taxon>
        <taxon>Triticeae</taxon>
        <taxon>Triticinae</taxon>
        <taxon>Triticum</taxon>
    </lineage>
</organism>
<reference evidence="6" key="2">
    <citation type="submission" date="2018-10" db="UniProtKB">
        <authorList>
            <consortium name="EnsemblPlants"/>
        </authorList>
    </citation>
    <scope>IDENTIFICATION</scope>
</reference>
<dbReference type="Proteomes" id="UP000019116">
    <property type="component" value="Chromosome 4A"/>
</dbReference>
<dbReference type="Gramene" id="TraesNOR4A03G02229840.1">
    <property type="protein sequence ID" value="TraesNOR4A03G02229840.1.CDS1"/>
    <property type="gene ID" value="TraesNOR4A03G02229840"/>
</dbReference>
<proteinExistence type="inferred from homology"/>
<dbReference type="EnsemblPlants" id="TraesCS4A02G460900.1">
    <property type="protein sequence ID" value="TraesCS4A02G460900.1.cds1"/>
    <property type="gene ID" value="TraesCS4A02G460900"/>
</dbReference>
<accession>A0A3B6I6Q3</accession>
<keyword evidence="7" id="KW-1185">Reference proteome</keyword>
<keyword evidence="2" id="KW-1015">Disulfide bond</keyword>
<evidence type="ECO:0000256" key="1">
    <source>
        <dbReference type="ARBA" id="ARBA00022729"/>
    </source>
</evidence>
<dbReference type="Gramene" id="TraesPARA_EIv1.0_1191210.1">
    <property type="protein sequence ID" value="TraesPARA_EIv1.0_1191210.1.CDS1"/>
    <property type="gene ID" value="TraesPARA_EIv1.0_1191210"/>
</dbReference>
<keyword evidence="1 4" id="KW-0732">Signal</keyword>
<evidence type="ECO:0000256" key="4">
    <source>
        <dbReference type="SAM" id="SignalP"/>
    </source>
</evidence>
<evidence type="ECO:0000313" key="6">
    <source>
        <dbReference type="EnsemblPlants" id="TraesCS4A02G460900.1.cds1"/>
    </source>
</evidence>
<dbReference type="Gramene" id="TraesCS4A02G460900.1">
    <property type="protein sequence ID" value="TraesCS4A02G460900.1.cds1"/>
    <property type="gene ID" value="TraesCS4A02G460900"/>
</dbReference>
<dbReference type="Gene3D" id="1.20.140.40">
    <property type="entry name" value="Invertase/pectin methylesterase inhibitor family protein"/>
    <property type="match status" value="1"/>
</dbReference>
<dbReference type="Pfam" id="PF04043">
    <property type="entry name" value="PMEI"/>
    <property type="match status" value="1"/>
</dbReference>
<name>A0A3B6I6Q3_WHEAT</name>
<evidence type="ECO:0000256" key="3">
    <source>
        <dbReference type="ARBA" id="ARBA00038471"/>
    </source>
</evidence>
<feature type="signal peptide" evidence="4">
    <location>
        <begin position="1"/>
        <end position="25"/>
    </location>
</feature>
<dbReference type="GO" id="GO:0009505">
    <property type="term" value="C:plant-type cell wall"/>
    <property type="evidence" value="ECO:0000318"/>
    <property type="project" value="GO_Central"/>
</dbReference>
<dbReference type="PANTHER" id="PTHR35357">
    <property type="entry name" value="OS02G0537100 PROTEIN"/>
    <property type="match status" value="1"/>
</dbReference>
<dbReference type="Gramene" id="TraesMAC4A03G02210720.1">
    <property type="protein sequence ID" value="TraesMAC4A03G02210720.1.CDS1"/>
    <property type="gene ID" value="TraesMAC4A03G02210720"/>
</dbReference>
<dbReference type="Gramene" id="TraesCS4A03G1159600.1">
    <property type="protein sequence ID" value="TraesCS4A03G1159600.1.CDS1"/>
    <property type="gene ID" value="TraesCS4A03G1159600"/>
</dbReference>
<dbReference type="GO" id="GO:0009827">
    <property type="term" value="P:plant-type cell wall modification"/>
    <property type="evidence" value="ECO:0000318"/>
    <property type="project" value="GO_Central"/>
</dbReference>
<dbReference type="SUPFAM" id="SSF101148">
    <property type="entry name" value="Plant invertase/pectin methylesterase inhibitor"/>
    <property type="match status" value="1"/>
</dbReference>
<dbReference type="NCBIfam" id="TIGR01614">
    <property type="entry name" value="PME_inhib"/>
    <property type="match status" value="1"/>
</dbReference>
<dbReference type="GO" id="GO:0004857">
    <property type="term" value="F:enzyme inhibitor activity"/>
    <property type="evidence" value="ECO:0000318"/>
    <property type="project" value="GO_Central"/>
</dbReference>
<sequence>MAVAQTTTIFFPAIIIVLFSSSIVAHTSDDVGGKPKAADFVTEACKNATANYYKEIHLTEKFCVSTLRSDNRSSKAKDLRDLALIGVDILKARVVTANGKVQEMLHKAKTGTSMARRLTFCKLDYDVTVSITNVCTALLKDYRGPDDGDNDGPPSFMLPQCVQQVNTLSGYCGHELLDLSELQALFNENIDMSMLAHLNMALLAPYRDNDS</sequence>
<dbReference type="OrthoDB" id="1915198at2759"/>
<dbReference type="OMA" id="CVEQVNT"/>
<evidence type="ECO:0000313" key="7">
    <source>
        <dbReference type="Proteomes" id="UP000019116"/>
    </source>
</evidence>